<evidence type="ECO:0000313" key="1">
    <source>
        <dbReference type="EMBL" id="MXS28156.1"/>
    </source>
</evidence>
<evidence type="ECO:0000313" key="2">
    <source>
        <dbReference type="Proteomes" id="UP000439965"/>
    </source>
</evidence>
<proteinExistence type="predicted"/>
<dbReference type="InterPro" id="IPR007035">
    <property type="entry name" value="Peptidase_M55"/>
</dbReference>
<protein>
    <recommendedName>
        <fullName evidence="3">Peptidase M55</fullName>
    </recommendedName>
</protein>
<name>A0A6I4XNH8_ENTGA</name>
<feature type="non-terminal residue" evidence="1">
    <location>
        <position position="47"/>
    </location>
</feature>
<dbReference type="InterPro" id="IPR036177">
    <property type="entry name" value="Peptidase_M55_sf"/>
</dbReference>
<dbReference type="AlphaFoldDB" id="A0A6I4XNH8"/>
<dbReference type="Pfam" id="PF04951">
    <property type="entry name" value="Peptidase_M55"/>
    <property type="match status" value="1"/>
</dbReference>
<reference evidence="1 2" key="1">
    <citation type="submission" date="2019-04" db="EMBL/GenBank/DDBJ databases">
        <title>Step-wise assembly of the neonatal virome modulated by breast feeding.</title>
        <authorList>
            <person name="Liang G."/>
            <person name="Bushman F."/>
        </authorList>
    </citation>
    <scope>NUCLEOTIDE SEQUENCE [LARGE SCALE GENOMIC DNA]</scope>
    <source>
        <strain evidence="1 2">E3404</strain>
    </source>
</reference>
<dbReference type="Proteomes" id="UP000439965">
    <property type="component" value="Unassembled WGS sequence"/>
</dbReference>
<dbReference type="InterPro" id="IPR027476">
    <property type="entry name" value="DppA_N"/>
</dbReference>
<dbReference type="SUPFAM" id="SSF63992">
    <property type="entry name" value="Dipeptide transport protein"/>
    <property type="match status" value="1"/>
</dbReference>
<sequence length="47" mass="5400">MKIYVSCDIEGLAGIATFDMEKEDTVLFRELYHQHVAWLIEGIQKSA</sequence>
<evidence type="ECO:0008006" key="3">
    <source>
        <dbReference type="Google" id="ProtNLM"/>
    </source>
</evidence>
<organism evidence="1 2">
    <name type="scientific">Enterococcus gallinarum</name>
    <dbReference type="NCBI Taxonomy" id="1353"/>
    <lineage>
        <taxon>Bacteria</taxon>
        <taxon>Bacillati</taxon>
        <taxon>Bacillota</taxon>
        <taxon>Bacilli</taxon>
        <taxon>Lactobacillales</taxon>
        <taxon>Enterococcaceae</taxon>
        <taxon>Enterococcus</taxon>
    </lineage>
</organism>
<gene>
    <name evidence="1" type="ORF">GTI89_19120</name>
</gene>
<dbReference type="Gene3D" id="3.40.50.10780">
    <property type="entry name" value="Dipeptide transport protein"/>
    <property type="match status" value="1"/>
</dbReference>
<accession>A0A6I4XNH8</accession>
<dbReference type="RefSeq" id="WP_202399293.1">
    <property type="nucleotide sequence ID" value="NZ_WVTI01000557.1"/>
</dbReference>
<dbReference type="EMBL" id="WVTI01000557">
    <property type="protein sequence ID" value="MXS28156.1"/>
    <property type="molecule type" value="Genomic_DNA"/>
</dbReference>
<comment type="caution">
    <text evidence="1">The sequence shown here is derived from an EMBL/GenBank/DDBJ whole genome shotgun (WGS) entry which is preliminary data.</text>
</comment>